<evidence type="ECO:0000256" key="6">
    <source>
        <dbReference type="SAM" id="SignalP"/>
    </source>
</evidence>
<feature type="domain" description="Sulfatase N-terminal" evidence="7">
    <location>
        <begin position="24"/>
        <end position="348"/>
    </location>
</feature>
<evidence type="ECO:0000256" key="3">
    <source>
        <dbReference type="ARBA" id="ARBA00022801"/>
    </source>
</evidence>
<reference evidence="9" key="1">
    <citation type="journal article" date="2019" name="Int. J. Syst. Evol. Microbiol.">
        <title>The Global Catalogue of Microorganisms (GCM) 10K type strain sequencing project: providing services to taxonomists for standard genome sequencing and annotation.</title>
        <authorList>
            <consortium name="The Broad Institute Genomics Platform"/>
            <consortium name="The Broad Institute Genome Sequencing Center for Infectious Disease"/>
            <person name="Wu L."/>
            <person name="Ma J."/>
        </authorList>
    </citation>
    <scope>NUCLEOTIDE SEQUENCE [LARGE SCALE GENOMIC DNA]</scope>
    <source>
        <strain evidence="9">CGMCC 4.1469</strain>
    </source>
</reference>
<comment type="caution">
    <text evidence="8">The sequence shown here is derived from an EMBL/GenBank/DDBJ whole genome shotgun (WGS) entry which is preliminary data.</text>
</comment>
<dbReference type="SUPFAM" id="SSF53649">
    <property type="entry name" value="Alkaline phosphatase-like"/>
    <property type="match status" value="1"/>
</dbReference>
<evidence type="ECO:0000256" key="1">
    <source>
        <dbReference type="ARBA" id="ARBA00008779"/>
    </source>
</evidence>
<keyword evidence="3" id="KW-0378">Hydrolase</keyword>
<evidence type="ECO:0000313" key="9">
    <source>
        <dbReference type="Proteomes" id="UP001596052"/>
    </source>
</evidence>
<organism evidence="8 9">
    <name type="scientific">Prosthecobacter fluviatilis</name>
    <dbReference type="NCBI Taxonomy" id="445931"/>
    <lineage>
        <taxon>Bacteria</taxon>
        <taxon>Pseudomonadati</taxon>
        <taxon>Verrucomicrobiota</taxon>
        <taxon>Verrucomicrobiia</taxon>
        <taxon>Verrucomicrobiales</taxon>
        <taxon>Verrucomicrobiaceae</taxon>
        <taxon>Prosthecobacter</taxon>
    </lineage>
</organism>
<keyword evidence="9" id="KW-1185">Reference proteome</keyword>
<dbReference type="InterPro" id="IPR000917">
    <property type="entry name" value="Sulfatase_N"/>
</dbReference>
<comment type="similarity">
    <text evidence="1">Belongs to the sulfatase family.</text>
</comment>
<dbReference type="InterPro" id="IPR017850">
    <property type="entry name" value="Alkaline_phosphatase_core_sf"/>
</dbReference>
<keyword evidence="2" id="KW-0479">Metal-binding</keyword>
<evidence type="ECO:0000256" key="5">
    <source>
        <dbReference type="SAM" id="MobiDB-lite"/>
    </source>
</evidence>
<name>A0ABW0KXM1_9BACT</name>
<dbReference type="InterPro" id="IPR050738">
    <property type="entry name" value="Sulfatase"/>
</dbReference>
<dbReference type="PANTHER" id="PTHR42693">
    <property type="entry name" value="ARYLSULFATASE FAMILY MEMBER"/>
    <property type="match status" value="1"/>
</dbReference>
<gene>
    <name evidence="8" type="ORF">ACFQDI_23130</name>
</gene>
<accession>A0ABW0KXM1</accession>
<evidence type="ECO:0000256" key="4">
    <source>
        <dbReference type="ARBA" id="ARBA00022837"/>
    </source>
</evidence>
<dbReference type="RefSeq" id="WP_377171462.1">
    <property type="nucleotide sequence ID" value="NZ_JBHSMQ010000013.1"/>
</dbReference>
<dbReference type="Pfam" id="PF00884">
    <property type="entry name" value="Sulfatase"/>
    <property type="match status" value="1"/>
</dbReference>
<dbReference type="CDD" id="cd16146">
    <property type="entry name" value="ARS_like"/>
    <property type="match status" value="1"/>
</dbReference>
<keyword evidence="4" id="KW-0106">Calcium</keyword>
<feature type="chain" id="PRO_5046399585" evidence="6">
    <location>
        <begin position="21"/>
        <end position="508"/>
    </location>
</feature>
<dbReference type="Gene3D" id="3.40.720.10">
    <property type="entry name" value="Alkaline Phosphatase, subunit A"/>
    <property type="match status" value="1"/>
</dbReference>
<dbReference type="PROSITE" id="PS00523">
    <property type="entry name" value="SULFATASE_1"/>
    <property type="match status" value="1"/>
</dbReference>
<feature type="region of interest" description="Disordered" evidence="5">
    <location>
        <begin position="409"/>
        <end position="431"/>
    </location>
</feature>
<dbReference type="Proteomes" id="UP001596052">
    <property type="component" value="Unassembled WGS sequence"/>
</dbReference>
<proteinExistence type="inferred from homology"/>
<evidence type="ECO:0000313" key="8">
    <source>
        <dbReference type="EMBL" id="MFC5457781.1"/>
    </source>
</evidence>
<protein>
    <submittedName>
        <fullName evidence="8">Arylsulfatase</fullName>
    </submittedName>
</protein>
<evidence type="ECO:0000259" key="7">
    <source>
        <dbReference type="Pfam" id="PF00884"/>
    </source>
</evidence>
<evidence type="ECO:0000256" key="2">
    <source>
        <dbReference type="ARBA" id="ARBA00022723"/>
    </source>
</evidence>
<dbReference type="Gene3D" id="3.30.1120.10">
    <property type="match status" value="1"/>
</dbReference>
<dbReference type="EMBL" id="JBHSMQ010000013">
    <property type="protein sequence ID" value="MFC5457781.1"/>
    <property type="molecule type" value="Genomic_DNA"/>
</dbReference>
<dbReference type="PANTHER" id="PTHR42693:SF53">
    <property type="entry name" value="ENDO-4-O-SULFATASE"/>
    <property type="match status" value="1"/>
</dbReference>
<sequence length="508" mass="56097">MKLALTFFFALALHAVADLAGSKPNIILVMSDDQGYAQMGCVGHPWLKTPNLDALHAKSLRFTRFLVSPTCSPTRSAIMTGRHDLKNGITHTILERERMTLNATILPQVLKTKGYTSGIFGKWHLGDEEAYQPHKRGFDEAFIHGAGGIGQAYDCSCADAPNNKYMDPVIRHNGSFVKTHGFCTDVFFTAALGWIKQQKDSGKPFFTYIATNAPHGPYIAPEKNAKRFTDLGFGKDQAGFYGMVENLDENMGRLAEKLKEWDLYKNTVVIFMSDNGTTGGGPGVPGKDIVPGYPFFNGDQVGLKGSTDEGGVRVPFFIRWDGHIHPGRDIKTIAAHIDLLPTFAAMAGAELPKNQVEGRSLLPLIEDKAGNWEDRYLFSHVARWPTGVEPDTQEFLNYGVRNQRFRYVGPRAAGGNPKKKKQAAGAAAQPSKGALYDLEADPYQKTDVSGDYPEVVQKMNAAYEAFWKEARPLMVNESAPMSPTKPFWELYEKQEKAGGIPDWTPPSL</sequence>
<keyword evidence="6" id="KW-0732">Signal</keyword>
<dbReference type="InterPro" id="IPR024607">
    <property type="entry name" value="Sulfatase_CS"/>
</dbReference>
<feature type="signal peptide" evidence="6">
    <location>
        <begin position="1"/>
        <end position="20"/>
    </location>
</feature>